<dbReference type="Pfam" id="PF08240">
    <property type="entry name" value="ADH_N"/>
    <property type="match status" value="1"/>
</dbReference>
<dbReference type="InterPro" id="IPR011032">
    <property type="entry name" value="GroES-like_sf"/>
</dbReference>
<keyword evidence="3" id="KW-1185">Reference proteome</keyword>
<dbReference type="InterPro" id="IPR013154">
    <property type="entry name" value="ADH-like_N"/>
</dbReference>
<feature type="non-terminal residue" evidence="2">
    <location>
        <position position="301"/>
    </location>
</feature>
<dbReference type="Pfam" id="PF13602">
    <property type="entry name" value="ADH_zinc_N_2"/>
    <property type="match status" value="1"/>
</dbReference>
<proteinExistence type="predicted"/>
<dbReference type="PANTHER" id="PTHR11695">
    <property type="entry name" value="ALCOHOL DEHYDROGENASE RELATED"/>
    <property type="match status" value="1"/>
</dbReference>
<dbReference type="Gene3D" id="3.40.50.720">
    <property type="entry name" value="NAD(P)-binding Rossmann-like Domain"/>
    <property type="match status" value="1"/>
</dbReference>
<dbReference type="GO" id="GO:0008270">
    <property type="term" value="F:zinc ion binding"/>
    <property type="evidence" value="ECO:0007669"/>
    <property type="project" value="InterPro"/>
</dbReference>
<evidence type="ECO:0000313" key="3">
    <source>
        <dbReference type="Proteomes" id="UP000243217"/>
    </source>
</evidence>
<sequence>MRALVFSSYGSAEQVLSIKDVPKPVSEPGHVIVKVAAVGLNAADKLIMAGEPFPVRLAMGGIFRPSPDRVLGSDFAGTIESVGPDVTQYKVGDAVYGQVDFATGKGAFAEYINFPVSGTIALKPTNLTSEQAASIPISAQTAYEALRDTLKVQKDQKILINGASGGVGSFAVQIAKALGAQTTAICSTRNVEAAIALGADEVIDYTKEDFTANSTKKYDGILDIVGNHSIGAFRSVLVKNGTYVSAGGDPSTFFSRTLCLLTSKLYSSQYLKLFMSNPSHALLSDLKQLAEEGKLTPLIEK</sequence>
<reference evidence="2 3" key="1">
    <citation type="journal article" date="2014" name="Genome Biol. Evol.">
        <title>The secreted proteins of Achlya hypogyna and Thraustotheca clavata identify the ancestral oomycete secretome and reveal gene acquisitions by horizontal gene transfer.</title>
        <authorList>
            <person name="Misner I."/>
            <person name="Blouin N."/>
            <person name="Leonard G."/>
            <person name="Richards T.A."/>
            <person name="Lane C.E."/>
        </authorList>
    </citation>
    <scope>NUCLEOTIDE SEQUENCE [LARGE SCALE GENOMIC DNA]</scope>
    <source>
        <strain evidence="2 3">ATCC 34112</strain>
    </source>
</reference>
<dbReference type="InterPro" id="IPR002364">
    <property type="entry name" value="Quin_OxRdtase/zeta-crystal_CS"/>
</dbReference>
<evidence type="ECO:0000313" key="2">
    <source>
        <dbReference type="EMBL" id="OQR81713.1"/>
    </source>
</evidence>
<comment type="caution">
    <text evidence="2">The sequence shown here is derived from an EMBL/GenBank/DDBJ whole genome shotgun (WGS) entry which is preliminary data.</text>
</comment>
<dbReference type="AlphaFoldDB" id="A0A1V9Y7M4"/>
<organism evidence="2 3">
    <name type="scientific">Thraustotheca clavata</name>
    <dbReference type="NCBI Taxonomy" id="74557"/>
    <lineage>
        <taxon>Eukaryota</taxon>
        <taxon>Sar</taxon>
        <taxon>Stramenopiles</taxon>
        <taxon>Oomycota</taxon>
        <taxon>Saprolegniomycetes</taxon>
        <taxon>Saprolegniales</taxon>
        <taxon>Achlyaceae</taxon>
        <taxon>Thraustotheca</taxon>
    </lineage>
</organism>
<dbReference type="STRING" id="74557.A0A1V9Y7M4"/>
<dbReference type="SUPFAM" id="SSF51735">
    <property type="entry name" value="NAD(P)-binding Rossmann-fold domains"/>
    <property type="match status" value="1"/>
</dbReference>
<feature type="domain" description="Enoyl reductase (ER)" evidence="1">
    <location>
        <begin position="11"/>
        <end position="297"/>
    </location>
</feature>
<evidence type="ECO:0000259" key="1">
    <source>
        <dbReference type="SMART" id="SM00829"/>
    </source>
</evidence>
<dbReference type="SMART" id="SM00829">
    <property type="entry name" value="PKS_ER"/>
    <property type="match status" value="1"/>
</dbReference>
<dbReference type="CDD" id="cd08267">
    <property type="entry name" value="MDR1"/>
    <property type="match status" value="1"/>
</dbReference>
<protein>
    <submittedName>
        <fullName evidence="2">NADPH:quinone reductase</fullName>
    </submittedName>
</protein>
<dbReference type="PROSITE" id="PS01162">
    <property type="entry name" value="QOR_ZETA_CRYSTAL"/>
    <property type="match status" value="1"/>
</dbReference>
<gene>
    <name evidence="2" type="ORF">THRCLA_11475</name>
</gene>
<dbReference type="Proteomes" id="UP000243217">
    <property type="component" value="Unassembled WGS sequence"/>
</dbReference>
<dbReference type="PANTHER" id="PTHR11695:SF648">
    <property type="entry name" value="ZINC-BINDING OXIDOREDUCTASE"/>
    <property type="match status" value="1"/>
</dbReference>
<dbReference type="GO" id="GO:0016491">
    <property type="term" value="F:oxidoreductase activity"/>
    <property type="evidence" value="ECO:0007669"/>
    <property type="project" value="InterPro"/>
</dbReference>
<dbReference type="InterPro" id="IPR036291">
    <property type="entry name" value="NAD(P)-bd_dom_sf"/>
</dbReference>
<dbReference type="InterPro" id="IPR020843">
    <property type="entry name" value="ER"/>
</dbReference>
<dbReference type="InterPro" id="IPR050700">
    <property type="entry name" value="YIM1/Zinc_Alcohol_DH_Fams"/>
</dbReference>
<dbReference type="SUPFAM" id="SSF50129">
    <property type="entry name" value="GroES-like"/>
    <property type="match status" value="1"/>
</dbReference>
<dbReference type="OrthoDB" id="76344at2759"/>
<dbReference type="Gene3D" id="3.90.180.10">
    <property type="entry name" value="Medium-chain alcohol dehydrogenases, catalytic domain"/>
    <property type="match status" value="1"/>
</dbReference>
<name>A0A1V9Y7M4_9STRA</name>
<accession>A0A1V9Y7M4</accession>
<dbReference type="EMBL" id="JNBS01004917">
    <property type="protein sequence ID" value="OQR81713.1"/>
    <property type="molecule type" value="Genomic_DNA"/>
</dbReference>